<evidence type="ECO:0000313" key="1">
    <source>
        <dbReference type="EMBL" id="CAI0629028.1"/>
    </source>
</evidence>
<protein>
    <submittedName>
        <fullName evidence="1">Uncharacterized protein</fullName>
    </submittedName>
</protein>
<proteinExistence type="predicted"/>
<organism evidence="1 2">
    <name type="scientific">Linum tenue</name>
    <dbReference type="NCBI Taxonomy" id="586396"/>
    <lineage>
        <taxon>Eukaryota</taxon>
        <taxon>Viridiplantae</taxon>
        <taxon>Streptophyta</taxon>
        <taxon>Embryophyta</taxon>
        <taxon>Tracheophyta</taxon>
        <taxon>Spermatophyta</taxon>
        <taxon>Magnoliopsida</taxon>
        <taxon>eudicotyledons</taxon>
        <taxon>Gunneridae</taxon>
        <taxon>Pentapetalae</taxon>
        <taxon>rosids</taxon>
        <taxon>fabids</taxon>
        <taxon>Malpighiales</taxon>
        <taxon>Linaceae</taxon>
        <taxon>Linum</taxon>
    </lineage>
</organism>
<sequence length="98" mass="11195">MDSKSFNNTGHSFNKFVSEIISRRYDSAPVDEISLEIRGAFDHSFSESFSMYQRLFDYAASLRFDTFAPPMRSMESSAIILTMRDSVPLLSECSRLCT</sequence>
<accession>A0AAV0S740</accession>
<dbReference type="EMBL" id="CAMGYJ010000011">
    <property type="protein sequence ID" value="CAI0629028.1"/>
    <property type="molecule type" value="Genomic_DNA"/>
</dbReference>
<name>A0AAV0S740_9ROSI</name>
<evidence type="ECO:0000313" key="2">
    <source>
        <dbReference type="Proteomes" id="UP001154282"/>
    </source>
</evidence>
<comment type="caution">
    <text evidence="1">The sequence shown here is derived from an EMBL/GenBank/DDBJ whole genome shotgun (WGS) entry which is preliminary data.</text>
</comment>
<dbReference type="Proteomes" id="UP001154282">
    <property type="component" value="Unassembled WGS sequence"/>
</dbReference>
<reference evidence="1" key="1">
    <citation type="submission" date="2022-08" db="EMBL/GenBank/DDBJ databases">
        <authorList>
            <person name="Gutierrez-Valencia J."/>
        </authorList>
    </citation>
    <scope>NUCLEOTIDE SEQUENCE</scope>
</reference>
<keyword evidence="2" id="KW-1185">Reference proteome</keyword>
<gene>
    <name evidence="1" type="ORF">LITE_LOCUS51852</name>
</gene>
<dbReference type="AlphaFoldDB" id="A0AAV0S740"/>